<comment type="caution">
    <text evidence="2">The sequence shown here is derived from an EMBL/GenBank/DDBJ whole genome shotgun (WGS) entry which is preliminary data.</text>
</comment>
<keyword evidence="3" id="KW-1185">Reference proteome</keyword>
<reference evidence="2 3" key="1">
    <citation type="journal article" date="2019" name="Int. J. Syst. Evol. Microbiol.">
        <title>The Global Catalogue of Microorganisms (GCM) 10K type strain sequencing project: providing services to taxonomists for standard genome sequencing and annotation.</title>
        <authorList>
            <consortium name="The Broad Institute Genomics Platform"/>
            <consortium name="The Broad Institute Genome Sequencing Center for Infectious Disease"/>
            <person name="Wu L."/>
            <person name="Ma J."/>
        </authorList>
    </citation>
    <scope>NUCLEOTIDE SEQUENCE [LARGE SCALE GENOMIC DNA]</scope>
    <source>
        <strain evidence="2 3">XZYJ18</strain>
    </source>
</reference>
<evidence type="ECO:0000256" key="1">
    <source>
        <dbReference type="SAM" id="MobiDB-lite"/>
    </source>
</evidence>
<dbReference type="EMBL" id="JBHSHT010000002">
    <property type="protein sequence ID" value="MFC4826096.1"/>
    <property type="molecule type" value="Genomic_DNA"/>
</dbReference>
<organism evidence="2 3">
    <name type="scientific">Halorussus aquaticus</name>
    <dbReference type="NCBI Taxonomy" id="2953748"/>
    <lineage>
        <taxon>Archaea</taxon>
        <taxon>Methanobacteriati</taxon>
        <taxon>Methanobacteriota</taxon>
        <taxon>Stenosarchaea group</taxon>
        <taxon>Halobacteria</taxon>
        <taxon>Halobacteriales</taxon>
        <taxon>Haladaptataceae</taxon>
        <taxon>Halorussus</taxon>
    </lineage>
</organism>
<dbReference type="RefSeq" id="WP_254268277.1">
    <property type="nucleotide sequence ID" value="NZ_CP100400.1"/>
</dbReference>
<gene>
    <name evidence="2" type="ORF">ACFO9K_17725</name>
</gene>
<feature type="region of interest" description="Disordered" evidence="1">
    <location>
        <begin position="78"/>
        <end position="99"/>
    </location>
</feature>
<dbReference type="AlphaFoldDB" id="A0ABD5Q6E7"/>
<dbReference type="Proteomes" id="UP001595945">
    <property type="component" value="Unassembled WGS sequence"/>
</dbReference>
<dbReference type="GeneID" id="73046811"/>
<evidence type="ECO:0008006" key="4">
    <source>
        <dbReference type="Google" id="ProtNLM"/>
    </source>
</evidence>
<name>A0ABD5Q6E7_9EURY</name>
<accession>A0ABD5Q6E7</accession>
<proteinExistence type="predicted"/>
<sequence>MTFDNDTIDRRSVLKKVAAGATVMGSASGVAGAKTGEASHTMADHEAAVAGYEAPESVREVVSDHEEALESLAEDGLIEATTAEDMTLDPDGPNRGEEYEYVDSNRRADGSVEPEIKITRMTDEGLLTFAIRPESGERWALLGERGSEPTVLDGATTLGVCDGGTCEKVCCDDCCTPCFCSPGCDEWCYDCNC</sequence>
<dbReference type="PROSITE" id="PS51318">
    <property type="entry name" value="TAT"/>
    <property type="match status" value="1"/>
</dbReference>
<evidence type="ECO:0000313" key="2">
    <source>
        <dbReference type="EMBL" id="MFC4826096.1"/>
    </source>
</evidence>
<evidence type="ECO:0000313" key="3">
    <source>
        <dbReference type="Proteomes" id="UP001595945"/>
    </source>
</evidence>
<protein>
    <recommendedName>
        <fullName evidence="4">Tat (Twin-arginine translocation) pathway signal sequence</fullName>
    </recommendedName>
</protein>
<dbReference type="InterPro" id="IPR006311">
    <property type="entry name" value="TAT_signal"/>
</dbReference>